<dbReference type="PANTHER" id="PTHR44314:SF1">
    <property type="entry name" value="CILIA- AND FLAGELLA-ASSOCIATED PROTEIN 70"/>
    <property type="match status" value="1"/>
</dbReference>
<feature type="compositionally biased region" description="Basic and acidic residues" evidence="3">
    <location>
        <begin position="60"/>
        <end position="74"/>
    </location>
</feature>
<dbReference type="GO" id="GO:0003341">
    <property type="term" value="P:cilium movement"/>
    <property type="evidence" value="ECO:0007669"/>
    <property type="project" value="TreeGrafter"/>
</dbReference>
<dbReference type="InterPro" id="IPR011990">
    <property type="entry name" value="TPR-like_helical_dom_sf"/>
</dbReference>
<protein>
    <submittedName>
        <fullName evidence="4">Uncharacterized protein</fullName>
    </submittedName>
</protein>
<dbReference type="GO" id="GO:0060271">
    <property type="term" value="P:cilium assembly"/>
    <property type="evidence" value="ECO:0007669"/>
    <property type="project" value="TreeGrafter"/>
</dbReference>
<evidence type="ECO:0000313" key="5">
    <source>
        <dbReference type="Proteomes" id="UP000784294"/>
    </source>
</evidence>
<sequence>MLMGLVCAVHKRYDEAETFMEAAKNQAPRDPVRWLLLSLFYESISSDVRADITLREALRNERTNSGEPEPHEKTASSVTIQPSEGKSSDMSSSPQLLGLLSDLAKLQTV</sequence>
<evidence type="ECO:0000256" key="1">
    <source>
        <dbReference type="ARBA" id="ARBA00022737"/>
    </source>
</evidence>
<feature type="compositionally biased region" description="Polar residues" evidence="3">
    <location>
        <begin position="75"/>
        <end position="94"/>
    </location>
</feature>
<dbReference type="GO" id="GO:0031514">
    <property type="term" value="C:motile cilium"/>
    <property type="evidence" value="ECO:0007669"/>
    <property type="project" value="TreeGrafter"/>
</dbReference>
<name>A0A448XAE6_9PLAT</name>
<dbReference type="Proteomes" id="UP000784294">
    <property type="component" value="Unassembled WGS sequence"/>
</dbReference>
<dbReference type="OrthoDB" id="10262375at2759"/>
<dbReference type="SUPFAM" id="SSF48452">
    <property type="entry name" value="TPR-like"/>
    <property type="match status" value="1"/>
</dbReference>
<gene>
    <name evidence="4" type="ORF">PXEA_LOCUS25622</name>
</gene>
<reference evidence="4" key="1">
    <citation type="submission" date="2018-11" db="EMBL/GenBank/DDBJ databases">
        <authorList>
            <consortium name="Pathogen Informatics"/>
        </authorList>
    </citation>
    <scope>NUCLEOTIDE SEQUENCE</scope>
</reference>
<evidence type="ECO:0000256" key="3">
    <source>
        <dbReference type="SAM" id="MobiDB-lite"/>
    </source>
</evidence>
<comment type="caution">
    <text evidence="4">The sequence shown here is derived from an EMBL/GenBank/DDBJ whole genome shotgun (WGS) entry which is preliminary data.</text>
</comment>
<feature type="region of interest" description="Disordered" evidence="3">
    <location>
        <begin position="60"/>
        <end position="94"/>
    </location>
</feature>
<evidence type="ECO:0000313" key="4">
    <source>
        <dbReference type="EMBL" id="VEL32182.1"/>
    </source>
</evidence>
<keyword evidence="1" id="KW-0677">Repeat</keyword>
<dbReference type="GO" id="GO:0070062">
    <property type="term" value="C:extracellular exosome"/>
    <property type="evidence" value="ECO:0007669"/>
    <property type="project" value="TreeGrafter"/>
</dbReference>
<dbReference type="EMBL" id="CAAALY010131188">
    <property type="protein sequence ID" value="VEL32182.1"/>
    <property type="molecule type" value="Genomic_DNA"/>
</dbReference>
<organism evidence="4 5">
    <name type="scientific">Protopolystoma xenopodis</name>
    <dbReference type="NCBI Taxonomy" id="117903"/>
    <lineage>
        <taxon>Eukaryota</taxon>
        <taxon>Metazoa</taxon>
        <taxon>Spiralia</taxon>
        <taxon>Lophotrochozoa</taxon>
        <taxon>Platyhelminthes</taxon>
        <taxon>Monogenea</taxon>
        <taxon>Polyopisthocotylea</taxon>
        <taxon>Polystomatidea</taxon>
        <taxon>Polystomatidae</taxon>
        <taxon>Protopolystoma</taxon>
    </lineage>
</organism>
<dbReference type="InterPro" id="IPR052628">
    <property type="entry name" value="CFAP70"/>
</dbReference>
<keyword evidence="2" id="KW-0802">TPR repeat</keyword>
<keyword evidence="5" id="KW-1185">Reference proteome</keyword>
<accession>A0A448XAE6</accession>
<proteinExistence type="predicted"/>
<dbReference type="PANTHER" id="PTHR44314">
    <property type="entry name" value="CILIA- AND FLAGELLA-ASSOCIATED PROTEIN 70"/>
    <property type="match status" value="1"/>
</dbReference>
<evidence type="ECO:0000256" key="2">
    <source>
        <dbReference type="ARBA" id="ARBA00022803"/>
    </source>
</evidence>
<dbReference type="AlphaFoldDB" id="A0A448XAE6"/>